<dbReference type="Pfam" id="PF13439">
    <property type="entry name" value="Glyco_transf_4"/>
    <property type="match status" value="1"/>
</dbReference>
<dbReference type="Proteomes" id="UP000778523">
    <property type="component" value="Unassembled WGS sequence"/>
</dbReference>
<proteinExistence type="predicted"/>
<protein>
    <submittedName>
        <fullName evidence="2">Glycosyltransferase family 4 protein</fullName>
    </submittedName>
</protein>
<evidence type="ECO:0000313" key="2">
    <source>
        <dbReference type="EMBL" id="NSL54033.1"/>
    </source>
</evidence>
<comment type="caution">
    <text evidence="2">The sequence shown here is derived from an EMBL/GenBank/DDBJ whole genome shotgun (WGS) entry which is preliminary data.</text>
</comment>
<gene>
    <name evidence="2" type="ORF">HJ583_003250</name>
</gene>
<dbReference type="RefSeq" id="WP_170020443.1">
    <property type="nucleotide sequence ID" value="NZ_JABCSC020000001.1"/>
</dbReference>
<dbReference type="CDD" id="cd03809">
    <property type="entry name" value="GT4_MtfB-like"/>
    <property type="match status" value="1"/>
</dbReference>
<organism evidence="2 3">
    <name type="scientific">Uliginosibacterium aquaticum</name>
    <dbReference type="NCBI Taxonomy" id="2731212"/>
    <lineage>
        <taxon>Bacteria</taxon>
        <taxon>Pseudomonadati</taxon>
        <taxon>Pseudomonadota</taxon>
        <taxon>Betaproteobacteria</taxon>
        <taxon>Rhodocyclales</taxon>
        <taxon>Zoogloeaceae</taxon>
        <taxon>Uliginosibacterium</taxon>
    </lineage>
</organism>
<sequence length="368" mass="40648">MKPTLLVNHLLEPGNRISGISNYLFSLLKAMIREDRFHIVLLTCWQREQLPAEIRNSTIVVEEHPFIASQPLNILRQNVLLHGRVRRYRADLVFNSNPVGGVLTTAPKIFVAHDLYFDVSPASYKWHHRLWWNLFFPLAGRSSAAVLCVSANTQRDVQRFHPSFAGKTRVVLEAPCLEVSTTAFRAPDRYGLFVANVSPNKGAHTLVEAMTLLAREGCPLPVHHVGSDDQGRFPAYAAKIEGGGVFPESLGYVSAPRLSELYASARYLAFPSHYEGFGLPVLEAQCHGLPVIASDIPVLREVAGEGALYFPVGDANALAHCMKTLHDDDALFADLSRKARVNASRFSWQKAASETGELIASCIKPRAA</sequence>
<accession>A0ABX2ICF8</accession>
<evidence type="ECO:0000259" key="1">
    <source>
        <dbReference type="Pfam" id="PF13439"/>
    </source>
</evidence>
<reference evidence="2 3" key="1">
    <citation type="submission" date="2020-06" db="EMBL/GenBank/DDBJ databases">
        <title>Draft genome of Uliginosibacterium sp. IMCC34675.</title>
        <authorList>
            <person name="Song J."/>
        </authorList>
    </citation>
    <scope>NUCLEOTIDE SEQUENCE [LARGE SCALE GENOMIC DNA]</scope>
    <source>
        <strain evidence="2 3">IMCC34675</strain>
    </source>
</reference>
<dbReference type="SUPFAM" id="SSF53756">
    <property type="entry name" value="UDP-Glycosyltransferase/glycogen phosphorylase"/>
    <property type="match status" value="1"/>
</dbReference>
<dbReference type="EMBL" id="JABCSC020000001">
    <property type="protein sequence ID" value="NSL54033.1"/>
    <property type="molecule type" value="Genomic_DNA"/>
</dbReference>
<evidence type="ECO:0000313" key="3">
    <source>
        <dbReference type="Proteomes" id="UP000778523"/>
    </source>
</evidence>
<name>A0ABX2ICF8_9RHOO</name>
<dbReference type="PANTHER" id="PTHR46401">
    <property type="entry name" value="GLYCOSYLTRANSFERASE WBBK-RELATED"/>
    <property type="match status" value="1"/>
</dbReference>
<feature type="domain" description="Glycosyltransferase subfamily 4-like N-terminal" evidence="1">
    <location>
        <begin position="18"/>
        <end position="171"/>
    </location>
</feature>
<dbReference type="InterPro" id="IPR028098">
    <property type="entry name" value="Glyco_trans_4-like_N"/>
</dbReference>
<dbReference type="Gene3D" id="3.40.50.2000">
    <property type="entry name" value="Glycogen Phosphorylase B"/>
    <property type="match status" value="2"/>
</dbReference>
<dbReference type="Pfam" id="PF13692">
    <property type="entry name" value="Glyco_trans_1_4"/>
    <property type="match status" value="1"/>
</dbReference>
<dbReference type="PANTHER" id="PTHR46401:SF8">
    <property type="entry name" value="BLL6006 PROTEIN"/>
    <property type="match status" value="1"/>
</dbReference>
<keyword evidence="3" id="KW-1185">Reference proteome</keyword>